<dbReference type="PANTHER" id="PTHR10106:SF50">
    <property type="entry name" value="CYTOCHROME B561 DOMAIN-CONTAINING PROTEIN"/>
    <property type="match status" value="1"/>
</dbReference>
<keyword evidence="10 11" id="KW-0472">Membrane</keyword>
<keyword evidence="3" id="KW-0813">Transport</keyword>
<dbReference type="PROSITE" id="PS50939">
    <property type="entry name" value="CYTOCHROME_B561"/>
    <property type="match status" value="1"/>
</dbReference>
<evidence type="ECO:0000256" key="9">
    <source>
        <dbReference type="ARBA" id="ARBA00023004"/>
    </source>
</evidence>
<feature type="transmembrane region" description="Helical" evidence="11">
    <location>
        <begin position="199"/>
        <end position="216"/>
    </location>
</feature>
<feature type="transmembrane region" description="Helical" evidence="11">
    <location>
        <begin position="236"/>
        <end position="256"/>
    </location>
</feature>
<dbReference type="InterPro" id="IPR043205">
    <property type="entry name" value="CYB561/CYBRD1-like"/>
</dbReference>
<evidence type="ECO:0000256" key="6">
    <source>
        <dbReference type="ARBA" id="ARBA00022723"/>
    </source>
</evidence>
<dbReference type="SMART" id="SM00665">
    <property type="entry name" value="B561"/>
    <property type="match status" value="1"/>
</dbReference>
<sequence length="274" mass="31551">MDQNDYGYGYFVTYPDSKEGLVERENVEVSEDTKKVYKRFDYFVTLTHGIGITMLVLNAFYFGTSRGGFTWNGHLRIYQQGFINFHGFLMTAGFIFCQGEALIIYRVYRYEPKNVTKFLHVALHLCSLACAAVALTAIVKEKVMTTNIQMYSFHSWVGVIVISMYCIQFIVGFFNFAFPRTGYKVRSWIMPGHKWVGSLIFKLSAANVLMGHQGYACFGIDQWCNPLHNCPKNMGIVLNFSVISILFYAICVIIIITKKNWSRRITNDEKEHDE</sequence>
<dbReference type="InterPro" id="IPR006593">
    <property type="entry name" value="Cyt_b561/ferric_Rdtase_TM"/>
</dbReference>
<evidence type="ECO:0000313" key="13">
    <source>
        <dbReference type="Proteomes" id="UP000887540"/>
    </source>
</evidence>
<comment type="cofactor">
    <cofactor evidence="1">
        <name>heme b</name>
        <dbReference type="ChEBI" id="CHEBI:60344"/>
    </cofactor>
</comment>
<dbReference type="PANTHER" id="PTHR10106">
    <property type="entry name" value="CYTOCHROME B561-RELATED"/>
    <property type="match status" value="1"/>
</dbReference>
<keyword evidence="7" id="KW-0249">Electron transport</keyword>
<dbReference type="CDD" id="cd08554">
    <property type="entry name" value="Cyt_b561"/>
    <property type="match status" value="1"/>
</dbReference>
<keyword evidence="5 11" id="KW-0812">Transmembrane</keyword>
<evidence type="ECO:0000313" key="14">
    <source>
        <dbReference type="WBParaSite" id="ACRNAN_scaffold12540.g9925.t1"/>
    </source>
</evidence>
<feature type="transmembrane region" description="Helical" evidence="11">
    <location>
        <begin position="151"/>
        <end position="178"/>
    </location>
</feature>
<evidence type="ECO:0000259" key="12">
    <source>
        <dbReference type="PROSITE" id="PS50939"/>
    </source>
</evidence>
<keyword evidence="6" id="KW-0479">Metal-binding</keyword>
<feature type="transmembrane region" description="Helical" evidence="11">
    <location>
        <begin position="117"/>
        <end position="139"/>
    </location>
</feature>
<name>A0A914CPR2_9BILA</name>
<evidence type="ECO:0000256" key="4">
    <source>
        <dbReference type="ARBA" id="ARBA00022617"/>
    </source>
</evidence>
<dbReference type="Pfam" id="PF03188">
    <property type="entry name" value="Cytochrom_B561"/>
    <property type="match status" value="1"/>
</dbReference>
<keyword evidence="4" id="KW-0349">Heme</keyword>
<evidence type="ECO:0000256" key="10">
    <source>
        <dbReference type="ARBA" id="ARBA00023136"/>
    </source>
</evidence>
<dbReference type="Gene3D" id="1.20.120.1770">
    <property type="match status" value="1"/>
</dbReference>
<dbReference type="Proteomes" id="UP000887540">
    <property type="component" value="Unplaced"/>
</dbReference>
<proteinExistence type="predicted"/>
<keyword evidence="9" id="KW-0408">Iron</keyword>
<dbReference type="AlphaFoldDB" id="A0A914CPR2"/>
<comment type="subcellular location">
    <subcellularLocation>
        <location evidence="2">Membrane</location>
        <topology evidence="2">Multi-pass membrane protein</topology>
    </subcellularLocation>
</comment>
<evidence type="ECO:0000256" key="11">
    <source>
        <dbReference type="SAM" id="Phobius"/>
    </source>
</evidence>
<dbReference type="WBParaSite" id="ACRNAN_scaffold12540.g9925.t1">
    <property type="protein sequence ID" value="ACRNAN_scaffold12540.g9925.t1"/>
    <property type="gene ID" value="ACRNAN_scaffold12540.g9925"/>
</dbReference>
<feature type="transmembrane region" description="Helical" evidence="11">
    <location>
        <begin position="82"/>
        <end position="105"/>
    </location>
</feature>
<evidence type="ECO:0000256" key="3">
    <source>
        <dbReference type="ARBA" id="ARBA00022448"/>
    </source>
</evidence>
<keyword evidence="8 11" id="KW-1133">Transmembrane helix</keyword>
<evidence type="ECO:0000256" key="1">
    <source>
        <dbReference type="ARBA" id="ARBA00001970"/>
    </source>
</evidence>
<evidence type="ECO:0000256" key="2">
    <source>
        <dbReference type="ARBA" id="ARBA00004141"/>
    </source>
</evidence>
<keyword evidence="13" id="KW-1185">Reference proteome</keyword>
<evidence type="ECO:0000256" key="5">
    <source>
        <dbReference type="ARBA" id="ARBA00022692"/>
    </source>
</evidence>
<protein>
    <submittedName>
        <fullName evidence="14">Cytochrome b561 domain-containing protein</fullName>
    </submittedName>
</protein>
<dbReference type="GO" id="GO:0046872">
    <property type="term" value="F:metal ion binding"/>
    <property type="evidence" value="ECO:0007669"/>
    <property type="project" value="UniProtKB-KW"/>
</dbReference>
<evidence type="ECO:0000256" key="7">
    <source>
        <dbReference type="ARBA" id="ARBA00022982"/>
    </source>
</evidence>
<dbReference type="GO" id="GO:0016491">
    <property type="term" value="F:oxidoreductase activity"/>
    <property type="evidence" value="ECO:0007669"/>
    <property type="project" value="InterPro"/>
</dbReference>
<organism evidence="13 14">
    <name type="scientific">Acrobeloides nanus</name>
    <dbReference type="NCBI Taxonomy" id="290746"/>
    <lineage>
        <taxon>Eukaryota</taxon>
        <taxon>Metazoa</taxon>
        <taxon>Ecdysozoa</taxon>
        <taxon>Nematoda</taxon>
        <taxon>Chromadorea</taxon>
        <taxon>Rhabditida</taxon>
        <taxon>Tylenchina</taxon>
        <taxon>Cephalobomorpha</taxon>
        <taxon>Cephaloboidea</taxon>
        <taxon>Cephalobidae</taxon>
        <taxon>Acrobeloides</taxon>
    </lineage>
</organism>
<feature type="transmembrane region" description="Helical" evidence="11">
    <location>
        <begin position="42"/>
        <end position="62"/>
    </location>
</feature>
<dbReference type="GO" id="GO:0016020">
    <property type="term" value="C:membrane"/>
    <property type="evidence" value="ECO:0007669"/>
    <property type="project" value="UniProtKB-SubCell"/>
</dbReference>
<evidence type="ECO:0000256" key="8">
    <source>
        <dbReference type="ARBA" id="ARBA00022989"/>
    </source>
</evidence>
<feature type="domain" description="Cytochrome b561" evidence="12">
    <location>
        <begin position="46"/>
        <end position="257"/>
    </location>
</feature>
<accession>A0A914CPR2</accession>
<reference evidence="14" key="1">
    <citation type="submission" date="2022-11" db="UniProtKB">
        <authorList>
            <consortium name="WormBaseParasite"/>
        </authorList>
    </citation>
    <scope>IDENTIFICATION</scope>
</reference>